<comment type="caution">
    <text evidence="1">The sequence shown here is derived from an EMBL/GenBank/DDBJ whole genome shotgun (WGS) entry which is preliminary data.</text>
</comment>
<organism evidence="1 2">
    <name type="scientific">Armatimonas rosea</name>
    <dbReference type="NCBI Taxonomy" id="685828"/>
    <lineage>
        <taxon>Bacteria</taxon>
        <taxon>Bacillati</taxon>
        <taxon>Armatimonadota</taxon>
        <taxon>Armatimonadia</taxon>
        <taxon>Armatimonadales</taxon>
        <taxon>Armatimonadaceae</taxon>
        <taxon>Armatimonas</taxon>
    </lineage>
</organism>
<dbReference type="AlphaFoldDB" id="A0A7W9SMN8"/>
<protein>
    <submittedName>
        <fullName evidence="1">Uncharacterized protein</fullName>
    </submittedName>
</protein>
<accession>A0A7W9SMN8</accession>
<reference evidence="1 2" key="1">
    <citation type="submission" date="2020-08" db="EMBL/GenBank/DDBJ databases">
        <title>Genomic Encyclopedia of Type Strains, Phase IV (KMG-IV): sequencing the most valuable type-strain genomes for metagenomic binning, comparative biology and taxonomic classification.</title>
        <authorList>
            <person name="Goeker M."/>
        </authorList>
    </citation>
    <scope>NUCLEOTIDE SEQUENCE [LARGE SCALE GENOMIC DNA]</scope>
    <source>
        <strain evidence="1 2">DSM 23562</strain>
    </source>
</reference>
<dbReference type="Proteomes" id="UP000520814">
    <property type="component" value="Unassembled WGS sequence"/>
</dbReference>
<dbReference type="EMBL" id="JACHGW010000001">
    <property type="protein sequence ID" value="MBB6049452.1"/>
    <property type="molecule type" value="Genomic_DNA"/>
</dbReference>
<evidence type="ECO:0000313" key="2">
    <source>
        <dbReference type="Proteomes" id="UP000520814"/>
    </source>
</evidence>
<keyword evidence="2" id="KW-1185">Reference proteome</keyword>
<sequence>MMRVGTNETELIAILREVVSLIGEGRIEDAVDCLFVVDREKACSLIRLGIATNGSYNTTFLNDPEWNWQTHLAPITHSNEVVFYRVSRIFLEDGWMQESKPRDFSGISASHYDSSLYAGIATTWLMMAEDYSDLAIEFWIRRVPGGLALEYDLVKR</sequence>
<evidence type="ECO:0000313" key="1">
    <source>
        <dbReference type="EMBL" id="MBB6049452.1"/>
    </source>
</evidence>
<dbReference type="RefSeq" id="WP_184193054.1">
    <property type="nucleotide sequence ID" value="NZ_JACHGW010000001.1"/>
</dbReference>
<gene>
    <name evidence="1" type="ORF">HNQ39_001214</name>
</gene>
<proteinExistence type="predicted"/>
<name>A0A7W9SMN8_ARMRO</name>